<dbReference type="RefSeq" id="WP_167378237.1">
    <property type="nucleotide sequence ID" value="NZ_LT009719.1"/>
</dbReference>
<gene>
    <name evidence="1" type="ORF">AGR2A_Lc140035</name>
</gene>
<dbReference type="Proteomes" id="UP000191933">
    <property type="component" value="Unassembled WGS sequence"/>
</dbReference>
<dbReference type="AlphaFoldDB" id="A0A9W5B317"/>
<proteinExistence type="predicted"/>
<keyword evidence="2" id="KW-1185">Reference proteome</keyword>
<organism evidence="1 2">
    <name type="scientific">Agrobacterium genomosp. 2 str. CFBP 5494</name>
    <dbReference type="NCBI Taxonomy" id="1183436"/>
    <lineage>
        <taxon>Bacteria</taxon>
        <taxon>Pseudomonadati</taxon>
        <taxon>Pseudomonadota</taxon>
        <taxon>Alphaproteobacteria</taxon>
        <taxon>Hyphomicrobiales</taxon>
        <taxon>Rhizobiaceae</taxon>
        <taxon>Rhizobium/Agrobacterium group</taxon>
        <taxon>Agrobacterium</taxon>
        <taxon>Agrobacterium tumefaciens complex</taxon>
    </lineage>
</organism>
<accession>A0A9W5B317</accession>
<evidence type="ECO:0000313" key="2">
    <source>
        <dbReference type="Proteomes" id="UP000191933"/>
    </source>
</evidence>
<reference evidence="1 2" key="1">
    <citation type="submission" date="2016-01" db="EMBL/GenBank/DDBJ databases">
        <authorList>
            <person name="Regsiter A."/>
            <person name="william w."/>
        </authorList>
    </citation>
    <scope>NUCLEOTIDE SEQUENCE [LARGE SCALE GENOMIC DNA]</scope>
    <source>
        <strain evidence="1 2">CFBP 5494</strain>
    </source>
</reference>
<protein>
    <submittedName>
        <fullName evidence="1">Uncharacterized protein</fullName>
    </submittedName>
</protein>
<evidence type="ECO:0000313" key="1">
    <source>
        <dbReference type="EMBL" id="CUW95117.1"/>
    </source>
</evidence>
<sequence>MKVDLKKSYMVKLSRPVKRGAFSLRPLNEIEMKGPVLAEIIDAEGEDVIDYARAL</sequence>
<name>A0A9W5B317_9HYPH</name>
<comment type="caution">
    <text evidence="1">The sequence shown here is derived from an EMBL/GenBank/DDBJ whole genome shotgun (WGS) entry which is preliminary data.</text>
</comment>
<dbReference type="EMBL" id="FBVY01000026">
    <property type="protein sequence ID" value="CUW95117.1"/>
    <property type="molecule type" value="Genomic_DNA"/>
</dbReference>